<proteinExistence type="predicted"/>
<dbReference type="Pfam" id="PF00535">
    <property type="entry name" value="Glycos_transf_2"/>
    <property type="match status" value="1"/>
</dbReference>
<dbReference type="SUPFAM" id="SSF53448">
    <property type="entry name" value="Nucleotide-diphospho-sugar transferases"/>
    <property type="match status" value="1"/>
</dbReference>
<dbReference type="RefSeq" id="WP_004766246.1">
    <property type="nucleotide sequence ID" value="NZ_AHMY02000051.1"/>
</dbReference>
<feature type="transmembrane region" description="Helical" evidence="1">
    <location>
        <begin position="351"/>
        <end position="374"/>
    </location>
</feature>
<comment type="caution">
    <text evidence="3">The sequence shown here is derived from an EMBL/GenBank/DDBJ whole genome shotgun (WGS) entry which is preliminary data.</text>
</comment>
<dbReference type="PANTHER" id="PTHR48090">
    <property type="entry name" value="UNDECAPRENYL-PHOSPHATE 4-DEOXY-4-FORMAMIDO-L-ARABINOSE TRANSFERASE-RELATED"/>
    <property type="match status" value="1"/>
</dbReference>
<dbReference type="InterPro" id="IPR050256">
    <property type="entry name" value="Glycosyltransferase_2"/>
</dbReference>
<dbReference type="Proteomes" id="UP000006253">
    <property type="component" value="Unassembled WGS sequence"/>
</dbReference>
<dbReference type="GO" id="GO:0016757">
    <property type="term" value="F:glycosyltransferase activity"/>
    <property type="evidence" value="ECO:0007669"/>
    <property type="project" value="UniProtKB-KW"/>
</dbReference>
<protein>
    <submittedName>
        <fullName evidence="3">Glycosyltransferase, group 2 family protein</fullName>
        <ecNumber evidence="3">2.4.-.-</ecNumber>
    </submittedName>
</protein>
<dbReference type="EMBL" id="AHMY02000051">
    <property type="protein sequence ID" value="EKO14871.1"/>
    <property type="molecule type" value="Genomic_DNA"/>
</dbReference>
<gene>
    <name evidence="3" type="ORF">LEP1GSC081_1502</name>
</gene>
<evidence type="ECO:0000313" key="3">
    <source>
        <dbReference type="EMBL" id="EKO14871.1"/>
    </source>
</evidence>
<feature type="transmembrane region" description="Helical" evidence="1">
    <location>
        <begin position="315"/>
        <end position="339"/>
    </location>
</feature>
<keyword evidence="1" id="KW-1133">Transmembrane helix</keyword>
<dbReference type="AlphaFoldDB" id="A0A0E2B273"/>
<evidence type="ECO:0000256" key="1">
    <source>
        <dbReference type="SAM" id="Phobius"/>
    </source>
</evidence>
<sequence length="377" mass="42979">MKKKNITYVIPCLNEEKTLPLVLEKLVRLKKELKQYNVEILVSDNGSEDKSVSIAKKYGAKVVHCKERGYGAALNFGIVNASGEIVLFADADDTYDFLESPALLAEMEKGAEFVIGSRLDGTIHKGAMPFLHRYLGTPVINWIINLLYSKKGNRVRDSNSGFRCFLKKKYLEWEIESTGMEFASEMLVKALRSGVKLSHVPISLHPDVAGRIPHLRTWRDGMRHLLQILIHSQQLFYYTGFTLFWIGWAVTILGYFTGIIAIGPFHIFGMHSLTVSLLVATLGQTVWAIGLFLAARKIPELRLYSKLIHLSEDLLFWYSARMILIVILLFAFIVFRWWRNSFQLLDLEKEILMISFLSVQILNAIGQTITAHLLKRT</sequence>
<dbReference type="FunFam" id="3.90.550.10:FF:000129">
    <property type="entry name" value="Glycosyltransferase family 2 protein"/>
    <property type="match status" value="1"/>
</dbReference>
<name>A0A0E2B273_9LEPT</name>
<keyword evidence="3" id="KW-0328">Glycosyltransferase</keyword>
<reference evidence="3 4" key="1">
    <citation type="submission" date="2012-10" db="EMBL/GenBank/DDBJ databases">
        <authorList>
            <person name="Harkins D.M."/>
            <person name="Durkin A.S."/>
            <person name="Brinkac L.M."/>
            <person name="Selengut J.D."/>
            <person name="Sanka R."/>
            <person name="DePew J."/>
            <person name="Purushe J."/>
            <person name="Peacock S.J."/>
            <person name="Thaipadungpanit J."/>
            <person name="Wuthiekanun V.W."/>
            <person name="Day N.P."/>
            <person name="Vinetz J.M."/>
            <person name="Sutton G.G."/>
            <person name="Nelson W.C."/>
            <person name="Fouts D.E."/>
        </authorList>
    </citation>
    <scope>NUCLEOTIDE SEQUENCE [LARGE SCALE GENOMIC DNA]</scope>
    <source>
        <strain evidence="3 4">H1</strain>
    </source>
</reference>
<feature type="transmembrane region" description="Helical" evidence="1">
    <location>
        <begin position="235"/>
        <end position="262"/>
    </location>
</feature>
<dbReference type="InterPro" id="IPR001173">
    <property type="entry name" value="Glyco_trans_2-like"/>
</dbReference>
<evidence type="ECO:0000259" key="2">
    <source>
        <dbReference type="Pfam" id="PF00535"/>
    </source>
</evidence>
<organism evidence="3 4">
    <name type="scientific">Leptospira kirschneri str. H1</name>
    <dbReference type="NCBI Taxonomy" id="1049966"/>
    <lineage>
        <taxon>Bacteria</taxon>
        <taxon>Pseudomonadati</taxon>
        <taxon>Spirochaetota</taxon>
        <taxon>Spirochaetia</taxon>
        <taxon>Leptospirales</taxon>
        <taxon>Leptospiraceae</taxon>
        <taxon>Leptospira</taxon>
    </lineage>
</organism>
<feature type="domain" description="Glycosyltransferase 2-like" evidence="2">
    <location>
        <begin position="9"/>
        <end position="164"/>
    </location>
</feature>
<dbReference type="EC" id="2.4.-.-" evidence="3"/>
<accession>A0A0E2B273</accession>
<keyword evidence="3" id="KW-0808">Transferase</keyword>
<evidence type="ECO:0000313" key="4">
    <source>
        <dbReference type="Proteomes" id="UP000006253"/>
    </source>
</evidence>
<dbReference type="PANTHER" id="PTHR48090:SF7">
    <property type="entry name" value="RFBJ PROTEIN"/>
    <property type="match status" value="1"/>
</dbReference>
<keyword evidence="1" id="KW-0472">Membrane</keyword>
<dbReference type="Gene3D" id="3.90.550.10">
    <property type="entry name" value="Spore Coat Polysaccharide Biosynthesis Protein SpsA, Chain A"/>
    <property type="match status" value="1"/>
</dbReference>
<dbReference type="InterPro" id="IPR029044">
    <property type="entry name" value="Nucleotide-diphossugar_trans"/>
</dbReference>
<feature type="transmembrane region" description="Helical" evidence="1">
    <location>
        <begin position="268"/>
        <end position="294"/>
    </location>
</feature>
<dbReference type="CDD" id="cd04179">
    <property type="entry name" value="DPM_DPG-synthase_like"/>
    <property type="match status" value="1"/>
</dbReference>
<keyword evidence="1" id="KW-0812">Transmembrane</keyword>